<comment type="caution">
    <text evidence="1">The sequence shown here is derived from an EMBL/GenBank/DDBJ whole genome shotgun (WGS) entry which is preliminary data.</text>
</comment>
<dbReference type="EMBL" id="PIUK01000172">
    <property type="protein sequence ID" value="MBY6277394.1"/>
    <property type="molecule type" value="Genomic_DNA"/>
</dbReference>
<reference evidence="1" key="1">
    <citation type="submission" date="2017-11" db="EMBL/GenBank/DDBJ databases">
        <title>Three new genomes from thermophilic consortium.</title>
        <authorList>
            <person name="Quaggio R."/>
            <person name="Amgarten D."/>
            <person name="Setubal J.C."/>
        </authorList>
    </citation>
    <scope>NUCLEOTIDE SEQUENCE</scope>
    <source>
        <strain evidence="1">ZCTH01-B2</strain>
    </source>
</reference>
<accession>A0A953IB12</accession>
<protein>
    <submittedName>
        <fullName evidence="1">Uncharacterized protein</fullName>
    </submittedName>
</protein>
<proteinExistence type="predicted"/>
<dbReference type="AlphaFoldDB" id="A0A953IB12"/>
<evidence type="ECO:0000313" key="2">
    <source>
        <dbReference type="Proteomes" id="UP000732377"/>
    </source>
</evidence>
<evidence type="ECO:0000313" key="1">
    <source>
        <dbReference type="EMBL" id="MBY6277394.1"/>
    </source>
</evidence>
<dbReference type="Proteomes" id="UP000732377">
    <property type="component" value="Unassembled WGS sequence"/>
</dbReference>
<name>A0A953IB12_SYMTR</name>
<sequence>MTERAELVEMREVLTELQRLLQAEGLDGQYGYLLRRCFELLSWAGNEPDAAAALKEYLLGIPNAPGTLWDLVIWRDSFEERKRVNERLDQLRERLMALARSL</sequence>
<gene>
    <name evidence="1" type="ORF">CWE10_14500</name>
</gene>
<organism evidence="1 2">
    <name type="scientific">Symbiobacterium thermophilum</name>
    <dbReference type="NCBI Taxonomy" id="2734"/>
    <lineage>
        <taxon>Bacteria</taxon>
        <taxon>Bacillati</taxon>
        <taxon>Bacillota</taxon>
        <taxon>Clostridia</taxon>
        <taxon>Eubacteriales</taxon>
        <taxon>Symbiobacteriaceae</taxon>
        <taxon>Symbiobacterium</taxon>
    </lineage>
</organism>